<comment type="caution">
    <text evidence="2">The sequence shown here is derived from an EMBL/GenBank/DDBJ whole genome shotgun (WGS) entry which is preliminary data.</text>
</comment>
<dbReference type="AlphaFoldDB" id="A0A101N2U0"/>
<feature type="region of interest" description="Disordered" evidence="1">
    <location>
        <begin position="170"/>
        <end position="195"/>
    </location>
</feature>
<dbReference type="RefSeq" id="WP_051831958.1">
    <property type="nucleotide sequence ID" value="NZ_JBEYZI010000011.1"/>
</dbReference>
<evidence type="ECO:0000256" key="1">
    <source>
        <dbReference type="SAM" id="MobiDB-lite"/>
    </source>
</evidence>
<gene>
    <name evidence="2" type="ORF">AQI94_26955</name>
</gene>
<evidence type="ECO:0000313" key="3">
    <source>
        <dbReference type="Proteomes" id="UP000053039"/>
    </source>
</evidence>
<reference evidence="2 3" key="1">
    <citation type="submission" date="2015-10" db="EMBL/GenBank/DDBJ databases">
        <title>Draft genome sequence of Streptomyces pseudovenezuelae DSM 40212, type strain for the species Streptomyces pseudovenezuelae.</title>
        <authorList>
            <person name="Ruckert C."/>
            <person name="Winkler A."/>
            <person name="Kalinowski J."/>
            <person name="Kampfer P."/>
            <person name="Glaeser S."/>
        </authorList>
    </citation>
    <scope>NUCLEOTIDE SEQUENCE [LARGE SCALE GENOMIC DNA]</scope>
    <source>
        <strain evidence="2 3">DSM 40212</strain>
    </source>
</reference>
<dbReference type="EMBL" id="LMWM01000029">
    <property type="protein sequence ID" value="KUM85501.1"/>
    <property type="molecule type" value="Genomic_DNA"/>
</dbReference>
<proteinExistence type="predicted"/>
<sequence>MSAILTPTLPHPEPVAAPAARLTLKTDGASRGLLDGAWWPRSRDLLRELPALTDALDSLWGRITRIAVNPEHWPVIPRKVPVHGHVVKAGWFTPEIDPHALLLLSYGTGRWDLLVIPPETGAESAARLMAAASDHDGPPLTASALIAAVTGHDATPDTRHDLAATAVPATVPHRPGSPGRADHPVRLQVTGRPGG</sequence>
<organism evidence="2 3">
    <name type="scientific">Streptomyces pseudovenezuelae</name>
    <dbReference type="NCBI Taxonomy" id="67350"/>
    <lineage>
        <taxon>Bacteria</taxon>
        <taxon>Bacillati</taxon>
        <taxon>Actinomycetota</taxon>
        <taxon>Actinomycetes</taxon>
        <taxon>Kitasatosporales</taxon>
        <taxon>Streptomycetaceae</taxon>
        <taxon>Streptomyces</taxon>
        <taxon>Streptomyces aurantiacus group</taxon>
    </lineage>
</organism>
<evidence type="ECO:0000313" key="2">
    <source>
        <dbReference type="EMBL" id="KUM85501.1"/>
    </source>
</evidence>
<dbReference type="InterPro" id="IPR046036">
    <property type="entry name" value="DUF5994"/>
</dbReference>
<dbReference type="Proteomes" id="UP000053039">
    <property type="component" value="Unassembled WGS sequence"/>
</dbReference>
<protein>
    <submittedName>
        <fullName evidence="2">Uncharacterized protein</fullName>
    </submittedName>
</protein>
<dbReference type="Pfam" id="PF19457">
    <property type="entry name" value="DUF5994"/>
    <property type="match status" value="1"/>
</dbReference>
<name>A0A101N2U0_9ACTN</name>
<accession>A0A101N2U0</accession>